<gene>
    <name evidence="1" type="ORF">UFOPK2992_01783</name>
</gene>
<name>A0A6J6YXZ7_9ZZZZ</name>
<reference evidence="1" key="1">
    <citation type="submission" date="2020-05" db="EMBL/GenBank/DDBJ databases">
        <authorList>
            <person name="Chiriac C."/>
            <person name="Salcher M."/>
            <person name="Ghai R."/>
            <person name="Kavagutti S V."/>
        </authorList>
    </citation>
    <scope>NUCLEOTIDE SEQUENCE</scope>
</reference>
<dbReference type="AlphaFoldDB" id="A0A6J6YXZ7"/>
<protein>
    <submittedName>
        <fullName evidence="1">Unannotated protein</fullName>
    </submittedName>
</protein>
<evidence type="ECO:0000313" key="1">
    <source>
        <dbReference type="EMBL" id="CAB4814311.1"/>
    </source>
</evidence>
<proteinExistence type="predicted"/>
<accession>A0A6J6YXZ7</accession>
<sequence>MKDAHDVLIAGPSTAKLAFHKHLIKHEPALARKVIAVETINHPSEGQLLEYARKYFNAVDNMVGHNG</sequence>
<dbReference type="EMBL" id="CAFAAI010000366">
    <property type="protein sequence ID" value="CAB4814311.1"/>
    <property type="molecule type" value="Genomic_DNA"/>
</dbReference>
<organism evidence="1">
    <name type="scientific">freshwater metagenome</name>
    <dbReference type="NCBI Taxonomy" id="449393"/>
    <lineage>
        <taxon>unclassified sequences</taxon>
        <taxon>metagenomes</taxon>
        <taxon>ecological metagenomes</taxon>
    </lineage>
</organism>